<feature type="compositionally biased region" description="Basic and acidic residues" evidence="1">
    <location>
        <begin position="131"/>
        <end position="140"/>
    </location>
</feature>
<dbReference type="AlphaFoldDB" id="A0A0A9Z8Q3"/>
<gene>
    <name evidence="2" type="primary">rocD_0</name>
    <name evidence="2" type="ORF">CM83_101867</name>
</gene>
<feature type="region of interest" description="Disordered" evidence="1">
    <location>
        <begin position="116"/>
        <end position="191"/>
    </location>
</feature>
<evidence type="ECO:0000313" key="2">
    <source>
        <dbReference type="EMBL" id="JAG40834.1"/>
    </source>
</evidence>
<protein>
    <submittedName>
        <fullName evidence="2">Ornithine aminotransferase</fullName>
    </submittedName>
</protein>
<evidence type="ECO:0000256" key="1">
    <source>
        <dbReference type="SAM" id="MobiDB-lite"/>
    </source>
</evidence>
<keyword evidence="2" id="KW-0032">Aminotransferase</keyword>
<name>A0A0A9Z8Q3_LYGHE</name>
<reference evidence="2" key="2">
    <citation type="submission" date="2014-07" db="EMBL/GenBank/DDBJ databases">
        <authorList>
            <person name="Hull J."/>
        </authorList>
    </citation>
    <scope>NUCLEOTIDE SEQUENCE</scope>
</reference>
<feature type="compositionally biased region" description="Basic and acidic residues" evidence="1">
    <location>
        <begin position="182"/>
        <end position="191"/>
    </location>
</feature>
<dbReference type="EMBL" id="GBHO01002770">
    <property type="protein sequence ID" value="JAG40834.1"/>
    <property type="molecule type" value="Transcribed_RNA"/>
</dbReference>
<feature type="non-terminal residue" evidence="2">
    <location>
        <position position="1"/>
    </location>
</feature>
<dbReference type="GO" id="GO:0008483">
    <property type="term" value="F:transaminase activity"/>
    <property type="evidence" value="ECO:0007669"/>
    <property type="project" value="UniProtKB-KW"/>
</dbReference>
<reference evidence="2" key="1">
    <citation type="journal article" date="2014" name="PLoS ONE">
        <title>Transcriptome-Based Identification of ABC Transporters in the Western Tarnished Plant Bug Lygus hesperus.</title>
        <authorList>
            <person name="Hull J.J."/>
            <person name="Chaney K."/>
            <person name="Geib S.M."/>
            <person name="Fabrick J.A."/>
            <person name="Brent C.S."/>
            <person name="Walsh D."/>
            <person name="Lavine L.C."/>
        </authorList>
    </citation>
    <scope>NUCLEOTIDE SEQUENCE</scope>
</reference>
<accession>A0A0A9Z8Q3</accession>
<sequence length="191" mass="21260">TPHSITGVPPGELFFGRKIRDKIPSLSNITPNKGEIRDKDALLKLKGKIYTDKTRGAQPKNVVPGESVLKKNDLRSNKLTPTYHPTPFKVIKTSGNIITVESPEGVRYKRNSSCFKHYNQSHPGPVMGDKLTPEKSEKSVVNETSPKKTHNASPSSSPSLDIPLANHRILPDRQRRPPAWTKDYEMGTSDK</sequence>
<keyword evidence="2" id="KW-0808">Transferase</keyword>
<proteinExistence type="predicted"/>
<organism evidence="2">
    <name type="scientific">Lygus hesperus</name>
    <name type="common">Western plant bug</name>
    <dbReference type="NCBI Taxonomy" id="30085"/>
    <lineage>
        <taxon>Eukaryota</taxon>
        <taxon>Metazoa</taxon>
        <taxon>Ecdysozoa</taxon>
        <taxon>Arthropoda</taxon>
        <taxon>Hexapoda</taxon>
        <taxon>Insecta</taxon>
        <taxon>Pterygota</taxon>
        <taxon>Neoptera</taxon>
        <taxon>Paraneoptera</taxon>
        <taxon>Hemiptera</taxon>
        <taxon>Heteroptera</taxon>
        <taxon>Panheteroptera</taxon>
        <taxon>Cimicomorpha</taxon>
        <taxon>Miridae</taxon>
        <taxon>Mirini</taxon>
        <taxon>Lygus</taxon>
    </lineage>
</organism>